<name>F5YB63_LEAAZ</name>
<dbReference type="InterPro" id="IPR003593">
    <property type="entry name" value="AAA+_ATPase"/>
</dbReference>
<evidence type="ECO:0000313" key="5">
    <source>
        <dbReference type="EMBL" id="AEF80469.1"/>
    </source>
</evidence>
<evidence type="ECO:0000256" key="1">
    <source>
        <dbReference type="ARBA" id="ARBA00022448"/>
    </source>
</evidence>
<dbReference type="InParanoid" id="F5YB63"/>
<dbReference type="Gene3D" id="3.40.50.300">
    <property type="entry name" value="P-loop containing nucleotide triphosphate hydrolases"/>
    <property type="match status" value="1"/>
</dbReference>
<dbReference type="AlphaFoldDB" id="F5YB63"/>
<keyword evidence="6" id="KW-1185">Reference proteome</keyword>
<dbReference type="SUPFAM" id="SSF52540">
    <property type="entry name" value="P-loop containing nucleoside triphosphate hydrolases"/>
    <property type="match status" value="1"/>
</dbReference>
<dbReference type="eggNOG" id="COG3842">
    <property type="taxonomic scope" value="Bacteria"/>
</dbReference>
<dbReference type="Gene3D" id="2.40.50.100">
    <property type="match status" value="1"/>
</dbReference>
<dbReference type="InterPro" id="IPR008995">
    <property type="entry name" value="Mo/tungstate-bd_C_term_dom"/>
</dbReference>
<keyword evidence="5" id="KW-0378">Hydrolase</keyword>
<gene>
    <name evidence="5" type="ordered locus">TREAZ_3006</name>
</gene>
<dbReference type="RefSeq" id="WP_015712544.1">
    <property type="nucleotide sequence ID" value="NC_015577.1"/>
</dbReference>
<reference evidence="5 6" key="2">
    <citation type="journal article" date="2011" name="ISME J.">
        <title>RNA-seq reveals cooperative metabolic interactions between two termite-gut spirochete species in co-culture.</title>
        <authorList>
            <person name="Rosenthal A.Z."/>
            <person name="Matson E.G."/>
            <person name="Eldar A."/>
            <person name="Leadbetter J.R."/>
        </authorList>
    </citation>
    <scope>NUCLEOTIDE SEQUENCE [LARGE SCALE GENOMIC DNA]</scope>
    <source>
        <strain evidence="6">ATCC BAA-888 / DSM 13862 / ZAS-9</strain>
    </source>
</reference>
<feature type="domain" description="ABC transporter" evidence="4">
    <location>
        <begin position="12"/>
        <end position="242"/>
    </location>
</feature>
<organism evidence="5 6">
    <name type="scientific">Leadbettera azotonutricia (strain ATCC BAA-888 / DSM 13862 / ZAS-9)</name>
    <name type="common">Treponema azotonutricium</name>
    <dbReference type="NCBI Taxonomy" id="545695"/>
    <lineage>
        <taxon>Bacteria</taxon>
        <taxon>Pseudomonadati</taxon>
        <taxon>Spirochaetota</taxon>
        <taxon>Spirochaetia</taxon>
        <taxon>Spirochaetales</taxon>
        <taxon>Breznakiellaceae</taxon>
        <taxon>Leadbettera</taxon>
    </lineage>
</organism>
<evidence type="ECO:0000259" key="4">
    <source>
        <dbReference type="PROSITE" id="PS50893"/>
    </source>
</evidence>
<dbReference type="GO" id="GO:0015847">
    <property type="term" value="P:putrescine transport"/>
    <property type="evidence" value="ECO:0007669"/>
    <property type="project" value="UniProtKB-ARBA"/>
</dbReference>
<dbReference type="PANTHER" id="PTHR42781:SF4">
    <property type="entry name" value="SPERMIDINE_PUTRESCINE IMPORT ATP-BINDING PROTEIN POTA"/>
    <property type="match status" value="1"/>
</dbReference>
<sequence length="377" mass="41117">MSGQELKKQGLLRVEGIKKSFGETQILRGIDLSVEKGEFITILGSSGCGKTTLLRIIAGLETADEGRIFLNNREVSGDEPHKRDVRMVFQNYALFPHMNVEANIGYSLRLKHASRGKIKQETADALNLVQLHGYEKRMPSELSGGQRQRVALARALVNKPPLLLLDEPLGALDLQLRRQMQIELKRIQQQLGITFIYITHDQEEALTMSDRIAVMRHGFFEQLGSATDIYNLPATSYVARFVGNANILRGKLISKEKADGKTILGIEVSGSTVKAAIAQNDSSNTFAIPNPGEAAAIAIRTEHVILSPPGSAGGQGLLARITARSFTGGQLRITAVLKEGGEITASRHGMDSPLQIGEEVFANWASPEDAILVEDTE</sequence>
<dbReference type="SUPFAM" id="SSF50331">
    <property type="entry name" value="MOP-like"/>
    <property type="match status" value="1"/>
</dbReference>
<dbReference type="InterPro" id="IPR050093">
    <property type="entry name" value="ABC_SmlMolc_Importer"/>
</dbReference>
<dbReference type="STRING" id="545695.TREAZ_3006"/>
<keyword evidence="3 5" id="KW-0067">ATP-binding</keyword>
<dbReference type="Pfam" id="PF00005">
    <property type="entry name" value="ABC_tran"/>
    <property type="match status" value="1"/>
</dbReference>
<keyword evidence="2" id="KW-0547">Nucleotide-binding</keyword>
<keyword evidence="1" id="KW-0813">Transport</keyword>
<evidence type="ECO:0000256" key="2">
    <source>
        <dbReference type="ARBA" id="ARBA00022741"/>
    </source>
</evidence>
<dbReference type="InterPro" id="IPR013611">
    <property type="entry name" value="Transp-assoc_OB_typ2"/>
</dbReference>
<dbReference type="FunFam" id="3.40.50.300:FF:000133">
    <property type="entry name" value="Spermidine/putrescine import ATP-binding protein PotA"/>
    <property type="match status" value="1"/>
</dbReference>
<proteinExistence type="predicted"/>
<dbReference type="GO" id="GO:0043190">
    <property type="term" value="C:ATP-binding cassette (ABC) transporter complex"/>
    <property type="evidence" value="ECO:0007669"/>
    <property type="project" value="InterPro"/>
</dbReference>
<dbReference type="Proteomes" id="UP000009222">
    <property type="component" value="Chromosome"/>
</dbReference>
<dbReference type="PROSITE" id="PS00211">
    <property type="entry name" value="ABC_TRANSPORTER_1"/>
    <property type="match status" value="1"/>
</dbReference>
<dbReference type="EC" id="3.6.3.31" evidence="5"/>
<dbReference type="InterPro" id="IPR017871">
    <property type="entry name" value="ABC_transporter-like_CS"/>
</dbReference>
<reference evidence="6" key="1">
    <citation type="submission" date="2009-12" db="EMBL/GenBank/DDBJ databases">
        <title>Complete sequence of Treponema azotonutricium strain ZAS-9.</title>
        <authorList>
            <person name="Tetu S.G."/>
            <person name="Matson E."/>
            <person name="Ren Q."/>
            <person name="Seshadri R."/>
            <person name="Elbourne L."/>
            <person name="Hassan K.A."/>
            <person name="Durkin A."/>
            <person name="Radune D."/>
            <person name="Mohamoud Y."/>
            <person name="Shay R."/>
            <person name="Jin S."/>
            <person name="Zhang X."/>
            <person name="Lucey K."/>
            <person name="Ballor N.R."/>
            <person name="Ottesen E."/>
            <person name="Rosenthal R."/>
            <person name="Allen A."/>
            <person name="Leadbetter J.R."/>
            <person name="Paulsen I.T."/>
        </authorList>
    </citation>
    <scope>NUCLEOTIDE SEQUENCE [LARGE SCALE GENOMIC DNA]</scope>
    <source>
        <strain evidence="6">ATCC BAA-888 / DSM 13862 / ZAS-9</strain>
    </source>
</reference>
<dbReference type="Pfam" id="PF08402">
    <property type="entry name" value="TOBE_2"/>
    <property type="match status" value="1"/>
</dbReference>
<dbReference type="HOGENOM" id="CLU_000604_1_1_12"/>
<evidence type="ECO:0000313" key="6">
    <source>
        <dbReference type="Proteomes" id="UP000009222"/>
    </source>
</evidence>
<accession>F5YB63</accession>
<protein>
    <submittedName>
        <fullName evidence="5">Spermidine/putrescine import ATP-binding protein PotA</fullName>
        <ecNumber evidence="5">3.6.3.31</ecNumber>
    </submittedName>
</protein>
<dbReference type="OrthoDB" id="9802264at2"/>
<dbReference type="InterPro" id="IPR027417">
    <property type="entry name" value="P-loop_NTPase"/>
</dbReference>
<dbReference type="SMART" id="SM00382">
    <property type="entry name" value="AAA"/>
    <property type="match status" value="1"/>
</dbReference>
<dbReference type="PROSITE" id="PS50893">
    <property type="entry name" value="ABC_TRANSPORTER_2"/>
    <property type="match status" value="1"/>
</dbReference>
<dbReference type="GO" id="GO:0022857">
    <property type="term" value="F:transmembrane transporter activity"/>
    <property type="evidence" value="ECO:0007669"/>
    <property type="project" value="InterPro"/>
</dbReference>
<dbReference type="InterPro" id="IPR003439">
    <property type="entry name" value="ABC_transporter-like_ATP-bd"/>
</dbReference>
<dbReference type="GO" id="GO:0016887">
    <property type="term" value="F:ATP hydrolysis activity"/>
    <property type="evidence" value="ECO:0007669"/>
    <property type="project" value="InterPro"/>
</dbReference>
<dbReference type="PANTHER" id="PTHR42781">
    <property type="entry name" value="SPERMIDINE/PUTRESCINE IMPORT ATP-BINDING PROTEIN POTA"/>
    <property type="match status" value="1"/>
</dbReference>
<dbReference type="KEGG" id="taz:TREAZ_3006"/>
<dbReference type="GO" id="GO:0005524">
    <property type="term" value="F:ATP binding"/>
    <property type="evidence" value="ECO:0007669"/>
    <property type="project" value="UniProtKB-KW"/>
</dbReference>
<dbReference type="EMBL" id="CP001841">
    <property type="protein sequence ID" value="AEF80469.1"/>
    <property type="molecule type" value="Genomic_DNA"/>
</dbReference>
<evidence type="ECO:0000256" key="3">
    <source>
        <dbReference type="ARBA" id="ARBA00022840"/>
    </source>
</evidence>